<dbReference type="AlphaFoldDB" id="A0A835BEH6"/>
<comment type="caution">
    <text evidence="3">The sequence shown here is derived from an EMBL/GenBank/DDBJ whole genome shotgun (WGS) entry which is preliminary data.</text>
</comment>
<dbReference type="InterPro" id="IPR005174">
    <property type="entry name" value="KIB1-4_b-propeller"/>
</dbReference>
<feature type="domain" description="KIB1-4 beta-propeller" evidence="2">
    <location>
        <begin position="14"/>
        <end position="337"/>
    </location>
</feature>
<reference evidence="3" key="1">
    <citation type="submission" date="2020-07" db="EMBL/GenBank/DDBJ databases">
        <title>Genome sequence and genetic diversity analysis of an under-domesticated orphan crop, white fonio (Digitaria exilis).</title>
        <authorList>
            <person name="Bennetzen J.L."/>
            <person name="Chen S."/>
            <person name="Ma X."/>
            <person name="Wang X."/>
            <person name="Yssel A.E.J."/>
            <person name="Chaluvadi S.R."/>
            <person name="Johnson M."/>
            <person name="Gangashetty P."/>
            <person name="Hamidou F."/>
            <person name="Sanogo M.D."/>
            <person name="Zwaenepoel A."/>
            <person name="Wallace J."/>
            <person name="Van De Peer Y."/>
            <person name="Van Deynze A."/>
        </authorList>
    </citation>
    <scope>NUCLEOTIDE SEQUENCE</scope>
    <source>
        <tissue evidence="3">Leaves</tissue>
    </source>
</reference>
<dbReference type="EMBL" id="JACEFO010001882">
    <property type="protein sequence ID" value="KAF8695971.1"/>
    <property type="molecule type" value="Genomic_DNA"/>
</dbReference>
<evidence type="ECO:0000313" key="3">
    <source>
        <dbReference type="EMBL" id="KAF8695971.1"/>
    </source>
</evidence>
<dbReference type="PANTHER" id="PTHR44586">
    <property type="entry name" value="F-BOX DOMAIN CONTAINING PROTEIN, EXPRESSED"/>
    <property type="match status" value="1"/>
</dbReference>
<dbReference type="Proteomes" id="UP000636709">
    <property type="component" value="Unassembled WGS sequence"/>
</dbReference>
<proteinExistence type="predicted"/>
<evidence type="ECO:0000256" key="1">
    <source>
        <dbReference type="SAM" id="MobiDB-lite"/>
    </source>
</evidence>
<evidence type="ECO:0000259" key="2">
    <source>
        <dbReference type="Pfam" id="PF03478"/>
    </source>
</evidence>
<dbReference type="Pfam" id="PF03478">
    <property type="entry name" value="Beta-prop_KIB1-4"/>
    <property type="match status" value="1"/>
</dbReference>
<gene>
    <name evidence="3" type="ORF">HU200_036850</name>
</gene>
<protein>
    <recommendedName>
        <fullName evidence="2">KIB1-4 beta-propeller domain-containing protein</fullName>
    </recommendedName>
</protein>
<feature type="region of interest" description="Disordered" evidence="1">
    <location>
        <begin position="1"/>
        <end position="22"/>
    </location>
</feature>
<organism evidence="3 4">
    <name type="scientific">Digitaria exilis</name>
    <dbReference type="NCBI Taxonomy" id="1010633"/>
    <lineage>
        <taxon>Eukaryota</taxon>
        <taxon>Viridiplantae</taxon>
        <taxon>Streptophyta</taxon>
        <taxon>Embryophyta</taxon>
        <taxon>Tracheophyta</taxon>
        <taxon>Spermatophyta</taxon>
        <taxon>Magnoliopsida</taxon>
        <taxon>Liliopsida</taxon>
        <taxon>Poales</taxon>
        <taxon>Poaceae</taxon>
        <taxon>PACMAD clade</taxon>
        <taxon>Panicoideae</taxon>
        <taxon>Panicodae</taxon>
        <taxon>Paniceae</taxon>
        <taxon>Anthephorinae</taxon>
        <taxon>Digitaria</taxon>
    </lineage>
</organism>
<dbReference type="OrthoDB" id="691379at2759"/>
<accession>A0A835BEH6</accession>
<dbReference type="PANTHER" id="PTHR44586:SF25">
    <property type="entry name" value="(WILD MALAYSIAN BANANA) HYPOTHETICAL PROTEIN"/>
    <property type="match status" value="1"/>
</dbReference>
<keyword evidence="4" id="KW-1185">Reference proteome</keyword>
<sequence length="369" mass="41455">MLPGRHTDPTTASFLSSDDGRIRTAPLPEPAIQSRMWIGSAHGWVVTADDEFSLHLLNPVTGAQLRLPCITTMGFFHALPRTEDGRAAGFLFHHSSFLALHWPEERASAFPPDELPIDRMPLRFLRKAVPLRDPSGSGEYFVVMIHGPKFKLVFARQRDARWVILPSAYQFHDAILYRGQLYTMTACGALLVWEPDGETFKSRVAVPEHDEGEEYVSFKKYLAESLDGDLVLIWRERRSSRGEDDSSASDEDDDDYAEPDPTVGFQVFVLREGCQGSEWKELHDLGGAALFIGYNSAVFFPADGSSNLQADGIYFTDDNMIIAWHRKQEPRDTGVFNMKNKVVTPMSSVDQHLNNCPPPIWVTPSIDIV</sequence>
<name>A0A835BEH6_9POAL</name>
<evidence type="ECO:0000313" key="4">
    <source>
        <dbReference type="Proteomes" id="UP000636709"/>
    </source>
</evidence>